<evidence type="ECO:0008006" key="8">
    <source>
        <dbReference type="Google" id="ProtNLM"/>
    </source>
</evidence>
<organism evidence="6 7">
    <name type="scientific">Allacma fusca</name>
    <dbReference type="NCBI Taxonomy" id="39272"/>
    <lineage>
        <taxon>Eukaryota</taxon>
        <taxon>Metazoa</taxon>
        <taxon>Ecdysozoa</taxon>
        <taxon>Arthropoda</taxon>
        <taxon>Hexapoda</taxon>
        <taxon>Collembola</taxon>
        <taxon>Symphypleona</taxon>
        <taxon>Sminthuridae</taxon>
        <taxon>Allacma</taxon>
    </lineage>
</organism>
<sequence>MALVLVWDAPNKDLEKNNCLKGKRKVGITFRINCCHSDVEMTQSPNSPRVQVKRVSLDRNTHQIVIHPAGKSLERKQPQRKKNKKESSFWSWCRCCCGRKRDRPRYLYAFDFDHTIVNENSDAAITEVVPNPIPDHIKCLYDGTNWTEFMEYIFRYIATEGATVPVLAEKIRQLELTPEMDTVLQKCSSAINRNPQSHLIIVSDANDFFISTCLLNLTPPVVPTAILSNHATISTDRTFLKIFPFEEQEECVICPRNMCKGRALKKYVIENGPFTKVFYSGDGGYKSGSHSLIHINIYRWHHNHNLYDSFASHQVIAQIGSKNNCVVNSCRVCLLCSGANASTCANSSKMVTSYLYAFDFDHTIVQDNSDTAVTAVIDHSIPDRVESVYDGSNWTEFMNHVFLYLAAEGATLDAMKDKIREMKLVPGMANLLQEIAKSTKENSQSKLVIISDANDIFISTCLSNLSPPVVPDQIITNPAVISMVKPFLQISPYENQNSCPICPKNLCKGSALKKYIESQGPFTKVFYAGDGANDLCPSLVLSSSDVVFARDGYKLAKIFQHGSYRGVEASTAAKVIIFDNGNDIADNILF</sequence>
<name>A0A8J2JN43_9HEXA</name>
<keyword evidence="7" id="KW-1185">Reference proteome</keyword>
<keyword evidence="4" id="KW-0378">Hydrolase</keyword>
<evidence type="ECO:0000256" key="5">
    <source>
        <dbReference type="ARBA" id="ARBA00022842"/>
    </source>
</evidence>
<dbReference type="GO" id="GO:0016791">
    <property type="term" value="F:phosphatase activity"/>
    <property type="evidence" value="ECO:0007669"/>
    <property type="project" value="InterPro"/>
</dbReference>
<dbReference type="InterPro" id="IPR006384">
    <property type="entry name" value="HAD_hydro_PyrdxlP_Pase-like"/>
</dbReference>
<evidence type="ECO:0000256" key="3">
    <source>
        <dbReference type="ARBA" id="ARBA00022723"/>
    </source>
</evidence>
<evidence type="ECO:0000256" key="2">
    <source>
        <dbReference type="ARBA" id="ARBA00008541"/>
    </source>
</evidence>
<evidence type="ECO:0000256" key="4">
    <source>
        <dbReference type="ARBA" id="ARBA00022801"/>
    </source>
</evidence>
<comment type="cofactor">
    <cofactor evidence="1">
        <name>Mg(2+)</name>
        <dbReference type="ChEBI" id="CHEBI:18420"/>
    </cofactor>
</comment>
<dbReference type="Proteomes" id="UP000708208">
    <property type="component" value="Unassembled WGS sequence"/>
</dbReference>
<gene>
    <name evidence="6" type="ORF">AFUS01_LOCUS12378</name>
</gene>
<keyword evidence="3" id="KW-0479">Metal-binding</keyword>
<dbReference type="Pfam" id="PF06888">
    <property type="entry name" value="Put_Phosphatase"/>
    <property type="match status" value="2"/>
</dbReference>
<keyword evidence="5" id="KW-0460">Magnesium</keyword>
<comment type="similarity">
    <text evidence="2">Belongs to the HAD-like hydrolase superfamily. PHOSPHO family.</text>
</comment>
<protein>
    <recommendedName>
        <fullName evidence="8">Pyridoxal phosphate phosphatase PHOSPHO2</fullName>
    </recommendedName>
</protein>
<dbReference type="PANTHER" id="PTHR20889:SF12">
    <property type="entry name" value="LP01149P"/>
    <property type="match status" value="1"/>
</dbReference>
<reference evidence="6" key="1">
    <citation type="submission" date="2021-06" db="EMBL/GenBank/DDBJ databases">
        <authorList>
            <person name="Hodson N. C."/>
            <person name="Mongue J. A."/>
            <person name="Jaron S. K."/>
        </authorList>
    </citation>
    <scope>NUCLEOTIDE SEQUENCE</scope>
</reference>
<comment type="caution">
    <text evidence="6">The sequence shown here is derived from an EMBL/GenBank/DDBJ whole genome shotgun (WGS) entry which is preliminary data.</text>
</comment>
<dbReference type="PANTHER" id="PTHR20889">
    <property type="entry name" value="PHOSPHATASE, ORPHAN 1, 2"/>
    <property type="match status" value="1"/>
</dbReference>
<dbReference type="NCBIfam" id="TIGR01489">
    <property type="entry name" value="DKMTPPase-SF"/>
    <property type="match status" value="1"/>
</dbReference>
<dbReference type="OrthoDB" id="10267182at2759"/>
<dbReference type="EMBL" id="CAJVCH010097554">
    <property type="protein sequence ID" value="CAG7723281.1"/>
    <property type="molecule type" value="Genomic_DNA"/>
</dbReference>
<dbReference type="GO" id="GO:0046872">
    <property type="term" value="F:metal ion binding"/>
    <property type="evidence" value="ECO:0007669"/>
    <property type="project" value="UniProtKB-KW"/>
</dbReference>
<evidence type="ECO:0000313" key="6">
    <source>
        <dbReference type="EMBL" id="CAG7723281.1"/>
    </source>
</evidence>
<dbReference type="NCBIfam" id="TIGR01488">
    <property type="entry name" value="HAD-SF-IB"/>
    <property type="match status" value="1"/>
</dbReference>
<proteinExistence type="inferred from homology"/>
<evidence type="ECO:0000313" key="7">
    <source>
        <dbReference type="Proteomes" id="UP000708208"/>
    </source>
</evidence>
<dbReference type="AlphaFoldDB" id="A0A8J2JN43"/>
<accession>A0A8J2JN43</accession>
<evidence type="ECO:0000256" key="1">
    <source>
        <dbReference type="ARBA" id="ARBA00001946"/>
    </source>
</evidence>
<dbReference type="InterPro" id="IPR016965">
    <property type="entry name" value="Pase_PHOSPHO-typ"/>
</dbReference>